<comment type="caution">
    <text evidence="1">The sequence shown here is derived from an EMBL/GenBank/DDBJ whole genome shotgun (WGS) entry which is preliminary data.</text>
</comment>
<proteinExistence type="predicted"/>
<gene>
    <name evidence="1" type="ORF">AU467_17475</name>
</gene>
<reference evidence="1 2" key="1">
    <citation type="submission" date="2015-12" db="EMBL/GenBank/DDBJ databases">
        <title>Draft genome sequence of Mesorhizobium sp. UFLA 01-765, a multitolerant efficient symbiont and plant-growth promoting strain isolated from Zn-mining soil using Leucaena leucocephala as a trap plant.</title>
        <authorList>
            <person name="Rangel W.M."/>
            <person name="Thijs S."/>
            <person name="Longatti S.M."/>
            <person name="Moreira F.M."/>
            <person name="Weyens N."/>
            <person name="Vangronsveld J."/>
            <person name="Van Hamme J.D."/>
            <person name="Bottos E.M."/>
            <person name="Rineau F."/>
        </authorList>
    </citation>
    <scope>NUCLEOTIDE SEQUENCE [LARGE SCALE GENOMIC DNA]</scope>
    <source>
        <strain evidence="1 2">UFLA 01-765</strain>
    </source>
</reference>
<evidence type="ECO:0008006" key="3">
    <source>
        <dbReference type="Google" id="ProtNLM"/>
    </source>
</evidence>
<accession>A0A101KUX8</accession>
<organism evidence="1 2">
    <name type="scientific">Rhizobium loti</name>
    <name type="common">Mesorhizobium loti</name>
    <dbReference type="NCBI Taxonomy" id="381"/>
    <lineage>
        <taxon>Bacteria</taxon>
        <taxon>Pseudomonadati</taxon>
        <taxon>Pseudomonadota</taxon>
        <taxon>Alphaproteobacteria</taxon>
        <taxon>Hyphomicrobiales</taxon>
        <taxon>Phyllobacteriaceae</taxon>
        <taxon>Mesorhizobium</taxon>
    </lineage>
</organism>
<dbReference type="EMBL" id="LPWA01000097">
    <property type="protein sequence ID" value="KUM27459.1"/>
    <property type="molecule type" value="Genomic_DNA"/>
</dbReference>
<dbReference type="AlphaFoldDB" id="A0A101KUX8"/>
<sequence length="115" mass="12353">MKRPLYVSGAGAVTAAGLNARQTLAAIRASLSAFEEKILSNPFGAVQIVARIPTHYQLRQTEGQWLVNMAARAIGEALRSGTRAAKATAILLTPPEGFRNHPATATLLRRAFSRQ</sequence>
<evidence type="ECO:0000313" key="1">
    <source>
        <dbReference type="EMBL" id="KUM27459.1"/>
    </source>
</evidence>
<name>A0A101KUX8_RHILI</name>
<evidence type="ECO:0000313" key="2">
    <source>
        <dbReference type="Proteomes" id="UP000053176"/>
    </source>
</evidence>
<dbReference type="Proteomes" id="UP000053176">
    <property type="component" value="Unassembled WGS sequence"/>
</dbReference>
<protein>
    <recommendedName>
        <fullName evidence="3">Beta-ketoacyl synthase N-terminal domain-containing protein</fullName>
    </recommendedName>
</protein>